<feature type="compositionally biased region" description="Basic and acidic residues" evidence="7">
    <location>
        <begin position="3517"/>
        <end position="3534"/>
    </location>
</feature>
<feature type="region of interest" description="Disordered" evidence="7">
    <location>
        <begin position="1675"/>
        <end position="1706"/>
    </location>
</feature>
<dbReference type="SUPFAM" id="SSF81872">
    <property type="entry name" value="BRCA2 helical domain"/>
    <property type="match status" value="1"/>
</dbReference>
<feature type="compositionally biased region" description="Polar residues" evidence="7">
    <location>
        <begin position="877"/>
        <end position="891"/>
    </location>
</feature>
<feature type="compositionally biased region" description="Polar residues" evidence="7">
    <location>
        <begin position="861"/>
        <end position="870"/>
    </location>
</feature>
<dbReference type="Gene3D" id="2.40.50.140">
    <property type="entry name" value="Nucleic acid-binding proteins"/>
    <property type="match status" value="3"/>
</dbReference>
<dbReference type="InterPro" id="IPR015252">
    <property type="entry name" value="BRCA2_hlx"/>
</dbReference>
<feature type="compositionally biased region" description="Acidic residues" evidence="7">
    <location>
        <begin position="438"/>
        <end position="447"/>
    </location>
</feature>
<keyword evidence="2" id="KW-0227">DNA damage</keyword>
<proteinExistence type="predicted"/>
<dbReference type="InterPro" id="IPR015188">
    <property type="entry name" value="BRCA2_OB_3"/>
</dbReference>
<dbReference type="InterPro" id="IPR015525">
    <property type="entry name" value="BRCA2"/>
</dbReference>
<dbReference type="Pfam" id="PF21318">
    <property type="entry name" value="BRCA2DBD_OB2"/>
    <property type="match status" value="1"/>
</dbReference>
<feature type="compositionally biased region" description="Basic and acidic residues" evidence="7">
    <location>
        <begin position="365"/>
        <end position="391"/>
    </location>
</feature>
<feature type="compositionally biased region" description="Polar residues" evidence="7">
    <location>
        <begin position="2323"/>
        <end position="2346"/>
    </location>
</feature>
<dbReference type="GO" id="GO:0000724">
    <property type="term" value="P:double-strand break repair via homologous recombination"/>
    <property type="evidence" value="ECO:0007669"/>
    <property type="project" value="InterPro"/>
</dbReference>
<evidence type="ECO:0000256" key="2">
    <source>
        <dbReference type="ARBA" id="ARBA00022763"/>
    </source>
</evidence>
<feature type="compositionally biased region" description="Polar residues" evidence="7">
    <location>
        <begin position="1696"/>
        <end position="1706"/>
    </location>
</feature>
<feature type="region of interest" description="Disordered" evidence="7">
    <location>
        <begin position="162"/>
        <end position="187"/>
    </location>
</feature>
<feature type="region of interest" description="Disordered" evidence="7">
    <location>
        <begin position="2283"/>
        <end position="2311"/>
    </location>
</feature>
<keyword evidence="1" id="KW-0677">Repeat</keyword>
<feature type="compositionally biased region" description="Basic and acidic residues" evidence="7">
    <location>
        <begin position="3497"/>
        <end position="3506"/>
    </location>
</feature>
<feature type="compositionally biased region" description="Basic residues" evidence="7">
    <location>
        <begin position="3543"/>
        <end position="3554"/>
    </location>
</feature>
<feature type="compositionally biased region" description="Polar residues" evidence="7">
    <location>
        <begin position="3642"/>
        <end position="3657"/>
    </location>
</feature>
<evidence type="ECO:0000256" key="1">
    <source>
        <dbReference type="ARBA" id="ARBA00022737"/>
    </source>
</evidence>
<feature type="compositionally biased region" description="Polar residues" evidence="7">
    <location>
        <begin position="3216"/>
        <end position="3232"/>
    </location>
</feature>
<feature type="region of interest" description="Disordered" evidence="7">
    <location>
        <begin position="3468"/>
        <end position="3709"/>
    </location>
</feature>
<feature type="region of interest" description="Disordered" evidence="7">
    <location>
        <begin position="526"/>
        <end position="558"/>
    </location>
</feature>
<keyword evidence="6" id="KW-0175">Coiled coil</keyword>
<evidence type="ECO:0000256" key="5">
    <source>
        <dbReference type="ARBA" id="ARBA00023204"/>
    </source>
</evidence>
<feature type="compositionally biased region" description="Polar residues" evidence="7">
    <location>
        <begin position="2365"/>
        <end position="2374"/>
    </location>
</feature>
<dbReference type="SMART" id="SM01341">
    <property type="entry name" value="Tower"/>
    <property type="match status" value="1"/>
</dbReference>
<dbReference type="CTD" id="675"/>
<keyword evidence="4" id="KW-0233">DNA recombination</keyword>
<feature type="domain" description="Tower" evidence="8">
    <location>
        <begin position="2824"/>
        <end position="2865"/>
    </location>
</feature>
<feature type="compositionally biased region" description="Polar residues" evidence="7">
    <location>
        <begin position="622"/>
        <end position="632"/>
    </location>
</feature>
<evidence type="ECO:0000313" key="11">
    <source>
        <dbReference type="RefSeq" id="XP_022108057.1"/>
    </source>
</evidence>
<dbReference type="KEGG" id="aplc:110988636"/>
<dbReference type="GO" id="GO:0003677">
    <property type="term" value="F:DNA binding"/>
    <property type="evidence" value="ECO:0007669"/>
    <property type="project" value="UniProtKB-KW"/>
</dbReference>
<dbReference type="InterPro" id="IPR036315">
    <property type="entry name" value="BRCA2_hlx_sf"/>
</dbReference>
<evidence type="ECO:0000256" key="3">
    <source>
        <dbReference type="ARBA" id="ARBA00023125"/>
    </source>
</evidence>
<feature type="region of interest" description="Disordered" evidence="7">
    <location>
        <begin position="1026"/>
        <end position="1081"/>
    </location>
</feature>
<dbReference type="RefSeq" id="XP_022108058.1">
    <property type="nucleotide sequence ID" value="XM_022252366.1"/>
</dbReference>
<evidence type="ECO:0000256" key="4">
    <source>
        <dbReference type="ARBA" id="ARBA00023172"/>
    </source>
</evidence>
<dbReference type="SUPFAM" id="SSF50249">
    <property type="entry name" value="Nucleic acid-binding proteins"/>
    <property type="match status" value="3"/>
</dbReference>
<evidence type="ECO:0000256" key="6">
    <source>
        <dbReference type="SAM" id="Coils"/>
    </source>
</evidence>
<keyword evidence="5" id="KW-0234">DNA repair</keyword>
<reference evidence="10 11" key="1">
    <citation type="submission" date="2025-04" db="UniProtKB">
        <authorList>
            <consortium name="RefSeq"/>
        </authorList>
    </citation>
    <scope>IDENTIFICATION</scope>
</reference>
<dbReference type="PANTHER" id="PTHR11289">
    <property type="entry name" value="BREAST CANCER TYPE 2 SUSCEPTIBILITY PROTEIN BRCA2"/>
    <property type="match status" value="1"/>
</dbReference>
<feature type="region of interest" description="Disordered" evidence="7">
    <location>
        <begin position="1954"/>
        <end position="1978"/>
    </location>
</feature>
<feature type="compositionally biased region" description="Polar residues" evidence="7">
    <location>
        <begin position="2399"/>
        <end position="2417"/>
    </location>
</feature>
<organism evidence="9 10">
    <name type="scientific">Acanthaster planci</name>
    <name type="common">Crown-of-thorns starfish</name>
    <dbReference type="NCBI Taxonomy" id="133434"/>
    <lineage>
        <taxon>Eukaryota</taxon>
        <taxon>Metazoa</taxon>
        <taxon>Echinodermata</taxon>
        <taxon>Eleutherozoa</taxon>
        <taxon>Asterozoa</taxon>
        <taxon>Asteroidea</taxon>
        <taxon>Valvatacea</taxon>
        <taxon>Valvatida</taxon>
        <taxon>Acanthasteridae</taxon>
        <taxon>Acanthaster</taxon>
    </lineage>
</organism>
<feature type="region of interest" description="Disordered" evidence="7">
    <location>
        <begin position="2323"/>
        <end position="2466"/>
    </location>
</feature>
<sequence length="3709" mass="404596">MKAVTVEGRFSCHHCSKKCHKSHVGHIKPAVLFKSSEVSSSVTQHQCFSALLEEKVCDVDLGPVDQNWFEKALNNEIGVKELPDKELQEHCTHELESQKLAGDITETPVRHHYTRDKYYPSTPQLITSPCLFTPDERHPISQQTKKELDERQASFSTLQHAARNDISPATPSLIPITPNLPAEKRNPATWTPAELDAGLLSQGGDHDQEDPSLGGWCPAHKQTTPTFMKQLFKTPSTVSKLDDYAFATPGQFLSTPLRMSVSLGADLDDSNLSWTSSLATPQGSTHKKTNALMVSEGTTDLESTVIAKALFTSMINTPEDYNLERRVSEQDSQSSTLHLQSLHISSAEEEEEMLEDTIESDSAEDGSKENNVEVGDARKETENSGGRRIEIGESCDVSEHFVLGTTDATTGEREREQRIAHDGSQDEADGVKRKDGADTVDEEQDDVEGAKDEQDCLAPPCSVQNAPNLTVDDMINHPTDNRLCGMEESLRSLVSNRAQDDIDCIIRDKHPALIPATELTLCNPRSASPVEPSVAAQGFKQCSDKPQTDSQNSLENLTASDSQVLNRLDRSGLDHSRMEDTLAFFFLTPPQTRSRLAKLKIKKLAKCSPKVPDSSLHDKSNSKSGGPPSTSLEAHKILQIATRTSDDELLPERADSVQTKANISVIRLKEEDGSLKESLDNLSELTPCLKITNPSLDESLSSLPSKEEKAPICCRFDEDRGDSMLDDCIEDFKDAVAGSPAISALPSSSSKTGAGDVSSQTLFIQNLAGITPVRQTQALVSPPYINSPDMLSQISPNFAEALCLITDQVSESHFAHVLSAVPGDFKEEATSHPLPPPGFTVSSTSPSLPPQHDRKLPPAVNQCSSEQKITSEPAGKGQTSTPKSPCNQDTPSQLFRMQSKAATSRKFFYPSAAKAATKTSNHKAMQWVADAVLVNAEEKQQQQVGQVTSSKPIQEESTVKKVNQTPASVGTGNIFYSSTPAPRNSAFVTFTNFIKSERTSSSETSNPIWLTPSDDTATQACSKLNEQATHSSKLAEKQSNSSITANETTPLSGRTLAPRHNPSYGGIRRRAGTHGLPAPKRLKTAIEVDEEKTLPGEMGNSITPSKGPLAEIIPEDSGISTSAREIHQAETSDETMPSSSNVKASVVSGHRLERGIRNIEIVAEKHCTPAEPIIAKQVTTHMELCPSKSRTGVTPTSVSFASASGKPISISDCALEKARRRWSEFQEEGIPDAASFSSASGKPIQISKSALEKAAALFNENSREKGDHSRAGFKENCTSTLSAKVRLTSSHGSFAKVSDSAPQKSLDNQKRVSSINSAYADTATVLDFTNTVGPSVDRTKTNPKEKGMQPAAENRSSDTDIGDLATTSVTVSVKPNQLLQIDETEQVEQNVVCRETTSCIPKVDSECDGQTAKRVQCDQVPSFSGFASASGKAISISEAALQRAQKLFEDEGSENSSSTGFSSASGRPIQISESNLRKARALMDDWEDASCHVSKMQSQPPNQTSFQRQQPNRQTNNQNLSKGFRPFKAPARVLTPARQKTLVKEIIHARYSKNEPQLEAGTHDHKVVHGVIGSKNLESIPESHILELSPGVPKEMKNTASENLDFEEEFLSASQAQREIEAAEETESAYAFMQAENDSFSQFEETVVNNFVSSNNKILGCLDVRENLVAAAQNAHMSEDRKADVPDDEEHGNGPSELQSNQPSQVSFQASGALDIAFVQSQGSAVGEGETQGAIQADRHQEEGLIKSEHQTIVLSGNITAAASVNLTGNSSKSSHAVEGPFEGFQTARGKRVTFSEEALQKAKSLLDLELNSEVCIPLEPTRMCGTLGKAFNQNAKTLISEKTEMIDQQLQNDEALDSTVKKSIGESAQKSRAVSSDAYDRLIAKSTPAFSGFHTAQGGTVRVSEEALRRARSLLSEEEVSDSHFLPVNTQPHKGVVHNPIPDSLVKDCKWKESTNRDSPKAVDQTDSAFSVGSQTTRGETDIISEASVTRARYVLQKSEQTLKNQELCTRKHAVSASGDAAVPCGFTTASGNKVIVSQESLQQAKALFEDEQVVFSTDSITLTAQNNLKRQQPFPGFSTASGNKVSISETALEKAKRLCRDTEDFRVPDAFDREYSSLDRKRRRVDGKSKDTISLGFQTASGCPVSISEASLQTAKQLLDETPECTNLSLQASVGFQTASGNKVSLSAESLANAQRFLADAEAASECNTAGDQRNTLFGFSTASGAQVSVSDVALERARKLLQDPGDSLQVAVDTEGTMSASDFNGGANALSNRAATEAEVHWGDNSSDAVVPKLGGKGSRTNSSRHLNFKTKIAITNTSSLHQGHSSPQHKSFLHQRSSASFTRQKKVTSGKAPTAFRPPFQTAQLQTRQSGPRPGKSQGGLQVVPQVSVPFLPPKSQTPSMVNTKQVDAQSNKRTLDLDIDSQQAGGPEPKRARPEVGMEGESAASFDGKSKTVSSTKEEMGLPKGLWEKARKKQASRIQIKKIQVITPQPGELFIKRQQETRLPLHELVDGQPPQHYARNRLVESGIIPSTLSVTSSTAEAFRFSLRDQCSPEALKTSEGLVLGDGGTLVPDDAGTAGKEEFFNALLDTPGVDPKLLTADWVSNHYRWIVWKLAAMERAYPQHLAGRLLTPHWVLLQLKYRYDREIDLAQRSALKKILERDDTPSRRMVLCVAGISLAETSKVASPNQEDTSGKDNVKISGSAVPTLELTDGWYSIKTIIDKPLAGLVCAGKIHIGQKLCIYGAELVGSQDACSPLEVPANLRLKISANATRRARYDARLGLQHHPQPFSLPLASLYPEGGTVGCVDVVVVRSYPMQFMEKPSKGGCTFRGRRAEEKEAARFASEKQRRMEKLYNQIHEEYQEKENKKVNSSRRSSSAQKLAAKDLGKLQTGQELYEVLSDAVDPVAIEALLSERQVDRLHDYQRSLHEKKQADLQGRFKRALEDKQQENQIERNVTPLLRLRVADHLGKVSTEMMDTFQLTVWRPTDDIMQLLSEGKRLKIFNVSTSSGRFRVGSSAVQLASTRATRYQVMPYPDPQSTLSSGCSVYQPREVLKFAHALKPRFLPAYSEVDVVGVVVTVQGAATSPGKSYSQMVYLGDAQGKLIAIKFWGGLQTHCIDSLVKPGAFIASANLQWRATSASSSIPCLHATDTTSVTQNPKAEHLRHAMQDLQNQIKNPKAFLQSMEQITLEMILTQSGHPTPMKPRPVSVSPWSGTKPSRGDTATNATSEWDHLSEGQRVGTFDQITCQSFPSPAPANWTHQLRPSSASMPRGAVASGDRRPFSLVSTPVMDPQDQRRLDISRRFDLLSRVLSPPPLSPLPTPLTNRVTRSFQLPSSRRSAPGYGLSCGSNLYNMQVIKGQGSDVKCNNSLYSPEAKLQEETLDSKGCIDKSVQSSDFALLAQHIEMHSSRELADTAESNVKSENSLEDCMTPSQQQVQEVLGMSFKSLGEIDWEWTQQVDAPYSPEPGIIEARHSGPSPDFSYDTPSESPPPKKKEEDSLKLSVTESNTDCCKEDDKNLAGERLEIVKSVDIPSNKTSKKNLGHRSRREHTGRDASGKLSCPSGCPDSSGERKLMDEAIDQKGQNRRKDNTEKEQLALEDTEQTKNHAGVDEDKNLLKDEPKASKDVAKHEDENCPQDNNALNKDASTGQQMPLKPVARQKKRRERSRADLSILEQSCLLSDELGEPTRRLTRSSSRRSTVGK</sequence>
<dbReference type="RefSeq" id="XP_022108057.1">
    <property type="nucleotide sequence ID" value="XM_022252365.1"/>
</dbReference>
<dbReference type="Pfam" id="PF09121">
    <property type="entry name" value="Tower"/>
    <property type="match status" value="1"/>
</dbReference>
<dbReference type="PANTHER" id="PTHR11289:SF0">
    <property type="entry name" value="BREAST CANCER TYPE 2 SUSCEPTIBILITY PROTEIN"/>
    <property type="match status" value="1"/>
</dbReference>
<dbReference type="InterPro" id="IPR002093">
    <property type="entry name" value="BRCA2_repeat"/>
</dbReference>
<dbReference type="Pfam" id="PF09104">
    <property type="entry name" value="BRCA-2_OB3"/>
    <property type="match status" value="1"/>
</dbReference>
<protein>
    <submittedName>
        <fullName evidence="10 11">Uncharacterized protein LOC110988636</fullName>
    </submittedName>
</protein>
<keyword evidence="9" id="KW-1185">Reference proteome</keyword>
<feature type="region of interest" description="Disordered" evidence="7">
    <location>
        <begin position="609"/>
        <end position="633"/>
    </location>
</feature>
<evidence type="ECO:0000256" key="7">
    <source>
        <dbReference type="SAM" id="MobiDB-lite"/>
    </source>
</evidence>
<feature type="region of interest" description="Disordered" evidence="7">
    <location>
        <begin position="1334"/>
        <end position="1362"/>
    </location>
</feature>
<dbReference type="GO" id="GO:0006355">
    <property type="term" value="P:regulation of DNA-templated transcription"/>
    <property type="evidence" value="ECO:0007669"/>
    <property type="project" value="TreeGrafter"/>
</dbReference>
<feature type="compositionally biased region" description="Acidic residues" evidence="7">
    <location>
        <begin position="347"/>
        <end position="364"/>
    </location>
</feature>
<dbReference type="Pfam" id="PF00634">
    <property type="entry name" value="BRCA2"/>
    <property type="match status" value="10"/>
</dbReference>
<feature type="compositionally biased region" description="Polar residues" evidence="7">
    <location>
        <begin position="548"/>
        <end position="558"/>
    </location>
</feature>
<dbReference type="RefSeq" id="XP_022108056.1">
    <property type="nucleotide sequence ID" value="XM_022252364.1"/>
</dbReference>
<dbReference type="Proteomes" id="UP000694845">
    <property type="component" value="Unplaced"/>
</dbReference>
<feature type="compositionally biased region" description="Low complexity" evidence="7">
    <location>
        <begin position="1454"/>
        <end position="1466"/>
    </location>
</feature>
<feature type="coiled-coil region" evidence="6">
    <location>
        <begin position="2848"/>
        <end position="2879"/>
    </location>
</feature>
<feature type="compositionally biased region" description="Basic and acidic residues" evidence="7">
    <location>
        <begin position="1337"/>
        <end position="1347"/>
    </location>
</feature>
<feature type="region of interest" description="Disordered" evidence="7">
    <location>
        <begin position="3268"/>
        <end position="3294"/>
    </location>
</feature>
<feature type="compositionally biased region" description="Basic and acidic residues" evidence="7">
    <location>
        <begin position="3592"/>
        <end position="3639"/>
    </location>
</feature>
<dbReference type="GeneID" id="110988636"/>
<evidence type="ECO:0000259" key="8">
    <source>
        <dbReference type="SMART" id="SM01341"/>
    </source>
</evidence>
<feature type="region of interest" description="Disordered" evidence="7">
    <location>
        <begin position="1448"/>
        <end position="1470"/>
    </location>
</feature>
<dbReference type="Gene3D" id="6.10.70.10">
    <property type="match status" value="1"/>
</dbReference>
<feature type="region of interest" description="Disordered" evidence="7">
    <location>
        <begin position="1492"/>
        <end position="1524"/>
    </location>
</feature>
<keyword evidence="3" id="KW-0238">DNA-binding</keyword>
<feature type="compositionally biased region" description="Polar residues" evidence="7">
    <location>
        <begin position="1966"/>
        <end position="1978"/>
    </location>
</feature>
<feature type="region of interest" description="Disordered" evidence="7">
    <location>
        <begin position="3202"/>
        <end position="3232"/>
    </location>
</feature>
<dbReference type="SUPFAM" id="SSF81878">
    <property type="entry name" value="BRCA2 tower domain"/>
    <property type="match status" value="1"/>
</dbReference>
<dbReference type="PROSITE" id="PS50138">
    <property type="entry name" value="BRCA2_REPEAT"/>
    <property type="match status" value="11"/>
</dbReference>
<accession>A0A8B7ZWZ1</accession>
<name>A0A8B7ZWZ1_ACAPL</name>
<gene>
    <name evidence="10 11 12" type="primary">LOC110988636</name>
</gene>
<evidence type="ECO:0000313" key="9">
    <source>
        <dbReference type="Proteomes" id="UP000694845"/>
    </source>
</evidence>
<feature type="compositionally biased region" description="Polar residues" evidence="7">
    <location>
        <begin position="1026"/>
        <end position="1052"/>
    </location>
</feature>
<feature type="region of interest" description="Disordered" evidence="7">
    <location>
        <begin position="828"/>
        <end position="891"/>
    </location>
</feature>
<dbReference type="Pfam" id="PF09169">
    <property type="entry name" value="BRCA-2_helical"/>
    <property type="match status" value="1"/>
</dbReference>
<dbReference type="CDD" id="cd04493">
    <property type="entry name" value="BRCA2DBD_OB1"/>
    <property type="match status" value="1"/>
</dbReference>
<dbReference type="InterPro" id="IPR012340">
    <property type="entry name" value="NA-bd_OB-fold"/>
</dbReference>
<dbReference type="OMA" id="PRTTQPC"/>
<feature type="compositionally biased region" description="Basic and acidic residues" evidence="7">
    <location>
        <begin position="410"/>
        <end position="437"/>
    </location>
</feature>
<feature type="region of interest" description="Disordered" evidence="7">
    <location>
        <begin position="347"/>
        <end position="455"/>
    </location>
</feature>
<dbReference type="InterPro" id="IPR015187">
    <property type="entry name" value="BRCA2_OB_1"/>
</dbReference>
<dbReference type="OrthoDB" id="21095at2759"/>
<feature type="compositionally biased region" description="Basic and acidic residues" evidence="7">
    <location>
        <begin position="3575"/>
        <end position="3586"/>
    </location>
</feature>
<evidence type="ECO:0000313" key="12">
    <source>
        <dbReference type="RefSeq" id="XP_022108058.1"/>
    </source>
</evidence>
<feature type="compositionally biased region" description="Low complexity" evidence="7">
    <location>
        <begin position="1507"/>
        <end position="1519"/>
    </location>
</feature>
<dbReference type="InterPro" id="IPR015205">
    <property type="entry name" value="Tower_dom"/>
</dbReference>
<evidence type="ECO:0000313" key="10">
    <source>
        <dbReference type="RefSeq" id="XP_022108056.1"/>
    </source>
</evidence>
<feature type="compositionally biased region" description="Polar residues" evidence="7">
    <location>
        <begin position="1495"/>
        <end position="1506"/>
    </location>
</feature>
<dbReference type="Pfam" id="PF09103">
    <property type="entry name" value="BRCA-2_OB1"/>
    <property type="match status" value="1"/>
</dbReference>